<keyword evidence="1" id="KW-0479">Metal-binding</keyword>
<dbReference type="PANTHER" id="PTHR45495">
    <property type="entry name" value="DNAJ PROTEIN JJJ1 HOMOLOG"/>
    <property type="match status" value="1"/>
</dbReference>
<evidence type="ECO:0000256" key="5">
    <source>
        <dbReference type="SAM" id="MobiDB-lite"/>
    </source>
</evidence>
<evidence type="ECO:0000256" key="1">
    <source>
        <dbReference type="ARBA" id="ARBA00022723"/>
    </source>
</evidence>
<evidence type="ECO:0000313" key="8">
    <source>
        <dbReference type="Proteomes" id="UP001295794"/>
    </source>
</evidence>
<keyword evidence="8" id="KW-1185">Reference proteome</keyword>
<dbReference type="InterPro" id="IPR003604">
    <property type="entry name" value="Matrin/U1-like-C_Znf_C2H2"/>
</dbReference>
<dbReference type="AlphaFoldDB" id="A0AAD2Q2E7"/>
<reference evidence="7" key="1">
    <citation type="submission" date="2023-11" db="EMBL/GenBank/DDBJ databases">
        <authorList>
            <person name="De Vega J J."/>
            <person name="De Vega J J."/>
        </authorList>
    </citation>
    <scope>NUCLEOTIDE SEQUENCE</scope>
</reference>
<dbReference type="GO" id="GO:0008270">
    <property type="term" value="F:zinc ion binding"/>
    <property type="evidence" value="ECO:0007669"/>
    <property type="project" value="UniProtKB-KW"/>
</dbReference>
<sequence>RKRDPRYKTYLAQQQTAGTSTPKTSAQNKTAAPRAEYVEQEWQKVEASRQHDDIEWATAEGDDDEEWECVVCGKSFFSQATWDSHERSKKHLKEVERLKREML</sequence>
<evidence type="ECO:0000313" key="7">
    <source>
        <dbReference type="EMBL" id="CAK5268583.1"/>
    </source>
</evidence>
<name>A0AAD2Q2E7_9AGAR</name>
<dbReference type="EMBL" id="CAVNYO010000138">
    <property type="protein sequence ID" value="CAK5268583.1"/>
    <property type="molecule type" value="Genomic_DNA"/>
</dbReference>
<gene>
    <name evidence="7" type="ORF">MYCIT1_LOCUS11862</name>
</gene>
<dbReference type="InterPro" id="IPR044648">
    <property type="entry name" value="JJJ1_plant"/>
</dbReference>
<protein>
    <recommendedName>
        <fullName evidence="6">C2H2-type domain-containing protein</fullName>
    </recommendedName>
</protein>
<dbReference type="Gene3D" id="3.30.160.60">
    <property type="entry name" value="Classic Zinc Finger"/>
    <property type="match status" value="1"/>
</dbReference>
<dbReference type="GO" id="GO:0003676">
    <property type="term" value="F:nucleic acid binding"/>
    <property type="evidence" value="ECO:0007669"/>
    <property type="project" value="InterPro"/>
</dbReference>
<feature type="non-terminal residue" evidence="7">
    <location>
        <position position="1"/>
    </location>
</feature>
<feature type="domain" description="C2H2-type" evidence="6">
    <location>
        <begin position="67"/>
        <end position="96"/>
    </location>
</feature>
<feature type="region of interest" description="Disordered" evidence="5">
    <location>
        <begin position="1"/>
        <end position="29"/>
    </location>
</feature>
<comment type="caution">
    <text evidence="7">The sequence shown here is derived from an EMBL/GenBank/DDBJ whole genome shotgun (WGS) entry which is preliminary data.</text>
</comment>
<evidence type="ECO:0000256" key="3">
    <source>
        <dbReference type="ARBA" id="ARBA00022833"/>
    </source>
</evidence>
<dbReference type="SMART" id="SM00451">
    <property type="entry name" value="ZnF_U1"/>
    <property type="match status" value="1"/>
</dbReference>
<evidence type="ECO:0000256" key="2">
    <source>
        <dbReference type="ARBA" id="ARBA00022771"/>
    </source>
</evidence>
<dbReference type="InterPro" id="IPR013087">
    <property type="entry name" value="Znf_C2H2_type"/>
</dbReference>
<evidence type="ECO:0000259" key="6">
    <source>
        <dbReference type="PROSITE" id="PS50157"/>
    </source>
</evidence>
<keyword evidence="3" id="KW-0862">Zinc</keyword>
<organism evidence="7 8">
    <name type="scientific">Mycena citricolor</name>
    <dbReference type="NCBI Taxonomy" id="2018698"/>
    <lineage>
        <taxon>Eukaryota</taxon>
        <taxon>Fungi</taxon>
        <taxon>Dikarya</taxon>
        <taxon>Basidiomycota</taxon>
        <taxon>Agaricomycotina</taxon>
        <taxon>Agaricomycetes</taxon>
        <taxon>Agaricomycetidae</taxon>
        <taxon>Agaricales</taxon>
        <taxon>Marasmiineae</taxon>
        <taxon>Mycenaceae</taxon>
        <taxon>Mycena</taxon>
    </lineage>
</organism>
<dbReference type="InterPro" id="IPR022755">
    <property type="entry name" value="Znf_C2H2_jaz"/>
</dbReference>
<feature type="non-terminal residue" evidence="7">
    <location>
        <position position="103"/>
    </location>
</feature>
<evidence type="ECO:0000256" key="4">
    <source>
        <dbReference type="PROSITE-ProRule" id="PRU00042"/>
    </source>
</evidence>
<dbReference type="PANTHER" id="PTHR45495:SF1">
    <property type="entry name" value="DNAJ PROTEIN JJJ1 HOMOLOG"/>
    <property type="match status" value="1"/>
</dbReference>
<dbReference type="PROSITE" id="PS50157">
    <property type="entry name" value="ZINC_FINGER_C2H2_2"/>
    <property type="match status" value="1"/>
</dbReference>
<dbReference type="PROSITE" id="PS00028">
    <property type="entry name" value="ZINC_FINGER_C2H2_1"/>
    <property type="match status" value="1"/>
</dbReference>
<dbReference type="InterPro" id="IPR036236">
    <property type="entry name" value="Znf_C2H2_sf"/>
</dbReference>
<dbReference type="Pfam" id="PF12171">
    <property type="entry name" value="zf-C2H2_jaz"/>
    <property type="match status" value="1"/>
</dbReference>
<keyword evidence="2 4" id="KW-0863">Zinc-finger</keyword>
<dbReference type="Proteomes" id="UP001295794">
    <property type="component" value="Unassembled WGS sequence"/>
</dbReference>
<accession>A0AAD2Q2E7</accession>
<dbReference type="SUPFAM" id="SSF57667">
    <property type="entry name" value="beta-beta-alpha zinc fingers"/>
    <property type="match status" value="1"/>
</dbReference>
<feature type="compositionally biased region" description="Polar residues" evidence="5">
    <location>
        <begin position="11"/>
        <end position="29"/>
    </location>
</feature>
<proteinExistence type="predicted"/>